<protein>
    <recommendedName>
        <fullName evidence="1">Methyltransferase domain-containing protein</fullName>
    </recommendedName>
</protein>
<evidence type="ECO:0000259" key="1">
    <source>
        <dbReference type="Pfam" id="PF13649"/>
    </source>
</evidence>
<dbReference type="OrthoDB" id="9765084at2"/>
<dbReference type="Pfam" id="PF13649">
    <property type="entry name" value="Methyltransf_25"/>
    <property type="match status" value="1"/>
</dbReference>
<organism evidence="2 3">
    <name type="scientific">Methyloceanibacter methanicus</name>
    <dbReference type="NCBI Taxonomy" id="1774968"/>
    <lineage>
        <taxon>Bacteria</taxon>
        <taxon>Pseudomonadati</taxon>
        <taxon>Pseudomonadota</taxon>
        <taxon>Alphaproteobacteria</taxon>
        <taxon>Hyphomicrobiales</taxon>
        <taxon>Hyphomicrobiaceae</taxon>
        <taxon>Methyloceanibacter</taxon>
    </lineage>
</organism>
<dbReference type="Proteomes" id="UP000094501">
    <property type="component" value="Unassembled WGS sequence"/>
</dbReference>
<dbReference type="EMBL" id="LPWG01000013">
    <property type="protein sequence ID" value="ODR98524.1"/>
    <property type="molecule type" value="Genomic_DNA"/>
</dbReference>
<dbReference type="InterPro" id="IPR029063">
    <property type="entry name" value="SAM-dependent_MTases_sf"/>
</dbReference>
<feature type="domain" description="Methyltransferase" evidence="1">
    <location>
        <begin position="45"/>
        <end position="134"/>
    </location>
</feature>
<sequence length="243" mass="26450">MTAMNTFENKRFLARIRGGDFAHPGEEEAIDLVLSHVKPQPRETVLDAGCGLGATADAIGKKTGAVVVGVDLDAESVRHANATYRDFQFIPGDVTKLGELALPKMDVIYAFNSLYACPDLDACFASFNEVANPGARIGVFDYIAYDAGALAATGCLPPSVHSMTQMRQLPERQGWACTGIVNLDLAYAAWYARFLARMDENREMLAAVRSPEVFEAVRKRYADMLHCLEQGTLGGALHLYARA</sequence>
<dbReference type="CDD" id="cd02440">
    <property type="entry name" value="AdoMet_MTases"/>
    <property type="match status" value="1"/>
</dbReference>
<dbReference type="SUPFAM" id="SSF53335">
    <property type="entry name" value="S-adenosyl-L-methionine-dependent methyltransferases"/>
    <property type="match status" value="1"/>
</dbReference>
<comment type="caution">
    <text evidence="2">The sequence shown here is derived from an EMBL/GenBank/DDBJ whole genome shotgun (WGS) entry which is preliminary data.</text>
</comment>
<accession>A0A1E3VYA1</accession>
<dbReference type="PANTHER" id="PTHR44068">
    <property type="entry name" value="ZGC:194242"/>
    <property type="match status" value="1"/>
</dbReference>
<dbReference type="InterPro" id="IPR050447">
    <property type="entry name" value="Erg6_SMT_methyltransf"/>
</dbReference>
<dbReference type="RefSeq" id="WP_069437977.1">
    <property type="nucleotide sequence ID" value="NZ_LPWG01000013.1"/>
</dbReference>
<reference evidence="2 3" key="1">
    <citation type="journal article" date="2016" name="Environ. Microbiol.">
        <title>New Methyloceanibacter diversity from North Sea sediments includes methanotroph containing solely the soluble methane monooxygenase.</title>
        <authorList>
            <person name="Vekeman B."/>
            <person name="Kerckhof F.M."/>
            <person name="Cremers G."/>
            <person name="de Vos P."/>
            <person name="Vandamme P."/>
            <person name="Boon N."/>
            <person name="Op den Camp H.J."/>
            <person name="Heylen K."/>
        </authorList>
    </citation>
    <scope>NUCLEOTIDE SEQUENCE [LARGE SCALE GENOMIC DNA]</scope>
    <source>
        <strain evidence="2 3">R-67174</strain>
    </source>
</reference>
<dbReference type="InterPro" id="IPR041698">
    <property type="entry name" value="Methyltransf_25"/>
</dbReference>
<dbReference type="Gene3D" id="3.40.50.150">
    <property type="entry name" value="Vaccinia Virus protein VP39"/>
    <property type="match status" value="1"/>
</dbReference>
<dbReference type="STRING" id="1774968.AUC68_08875"/>
<evidence type="ECO:0000313" key="3">
    <source>
        <dbReference type="Proteomes" id="UP000094501"/>
    </source>
</evidence>
<gene>
    <name evidence="2" type="ORF">AUC68_08875</name>
</gene>
<dbReference type="PANTHER" id="PTHR44068:SF11">
    <property type="entry name" value="GERANYL DIPHOSPHATE 2-C-METHYLTRANSFERASE"/>
    <property type="match status" value="1"/>
</dbReference>
<dbReference type="AlphaFoldDB" id="A0A1E3VYA1"/>
<evidence type="ECO:0000313" key="2">
    <source>
        <dbReference type="EMBL" id="ODR98524.1"/>
    </source>
</evidence>
<proteinExistence type="predicted"/>
<name>A0A1E3VYA1_9HYPH</name>
<keyword evidence="3" id="KW-1185">Reference proteome</keyword>